<feature type="transmembrane region" description="Helical" evidence="1">
    <location>
        <begin position="68"/>
        <end position="89"/>
    </location>
</feature>
<comment type="caution">
    <text evidence="2">The sequence shown here is derived from an EMBL/GenBank/DDBJ whole genome shotgun (WGS) entry which is preliminary data.</text>
</comment>
<feature type="transmembrane region" description="Helical" evidence="1">
    <location>
        <begin position="20"/>
        <end position="39"/>
    </location>
</feature>
<accession>A0A1V5M7I7</accession>
<dbReference type="InterPro" id="IPR011672">
    <property type="entry name" value="DUF1614"/>
</dbReference>
<protein>
    <recommendedName>
        <fullName evidence="3">DUF1614 domain-containing protein</fullName>
    </recommendedName>
</protein>
<keyword evidence="1" id="KW-0812">Transmembrane</keyword>
<evidence type="ECO:0000256" key="1">
    <source>
        <dbReference type="SAM" id="Phobius"/>
    </source>
</evidence>
<dbReference type="AlphaFoldDB" id="A0A1V5M7I7"/>
<reference evidence="2" key="1">
    <citation type="submission" date="2017-02" db="EMBL/GenBank/DDBJ databases">
        <title>Delving into the versatile metabolic prowess of the omnipresent phylum Bacteroidetes.</title>
        <authorList>
            <person name="Nobu M.K."/>
            <person name="Mei R."/>
            <person name="Narihiro T."/>
            <person name="Kuroda K."/>
            <person name="Liu W.-T."/>
        </authorList>
    </citation>
    <scope>NUCLEOTIDE SEQUENCE</scope>
    <source>
        <strain evidence="2">ADurb.Bin417</strain>
    </source>
</reference>
<gene>
    <name evidence="2" type="ORF">BWY73_01618</name>
</gene>
<dbReference type="Proteomes" id="UP000485484">
    <property type="component" value="Unassembled WGS sequence"/>
</dbReference>
<proteinExistence type="predicted"/>
<keyword evidence="1" id="KW-0472">Membrane</keyword>
<dbReference type="EMBL" id="MWAK01000456">
    <property type="protein sequence ID" value="OPZ88771.1"/>
    <property type="molecule type" value="Genomic_DNA"/>
</dbReference>
<dbReference type="Pfam" id="PF07758">
    <property type="entry name" value="DUF1614"/>
    <property type="match status" value="1"/>
</dbReference>
<feature type="transmembrane region" description="Helical" evidence="1">
    <location>
        <begin position="96"/>
        <end position="115"/>
    </location>
</feature>
<keyword evidence="1" id="KW-1133">Transmembrane helix</keyword>
<evidence type="ECO:0008006" key="3">
    <source>
        <dbReference type="Google" id="ProtNLM"/>
    </source>
</evidence>
<organism evidence="2">
    <name type="scientific">candidate division TA06 bacterium ADurb.Bin417</name>
    <dbReference type="NCBI Taxonomy" id="1852828"/>
    <lineage>
        <taxon>Bacteria</taxon>
        <taxon>Bacteria division TA06</taxon>
    </lineage>
</organism>
<evidence type="ECO:0000313" key="2">
    <source>
        <dbReference type="EMBL" id="OPZ88771.1"/>
    </source>
</evidence>
<feature type="transmembrane region" description="Helical" evidence="1">
    <location>
        <begin position="121"/>
        <end position="145"/>
    </location>
</feature>
<name>A0A1V5M7I7_UNCT6</name>
<feature type="transmembrane region" description="Helical" evidence="1">
    <location>
        <begin position="44"/>
        <end position="62"/>
    </location>
</feature>
<sequence>MPGLQALGPFFNAPSCPQQVLAVNIGGALVPLLICLFLLPRAPLARTLMATAVMVLVCYLVARPVPEVGITIPTFLPPLAAVLCAFIFSPGRRAPVAYIAGVLGVLIGADLLHLADFPPGPGFLSIGGAGVFDGIFLVGIMAALFA</sequence>